<dbReference type="Proteomes" id="UP000069443">
    <property type="component" value="Unassembled WGS sequence"/>
</dbReference>
<reference evidence="3" key="1">
    <citation type="journal article" date="2016" name="Genome Announc.">
        <title>Draft Genome Sequences of Five Rapidly Growing Mycobacterium Species, M. thermoresistibile, M. fortuitum subsp. acetamidolyticum, M. canariasense, M. brisbanense, and M. novocastrense.</title>
        <authorList>
            <person name="Katahira K."/>
            <person name="Ogura Y."/>
            <person name="Gotoh Y."/>
            <person name="Hayashi T."/>
        </authorList>
    </citation>
    <scope>NUCLEOTIDE SEQUENCE [LARGE SCALE GENOMIC DNA]</scope>
    <source>
        <strain evidence="3">JCM15298</strain>
    </source>
</reference>
<dbReference type="SUPFAM" id="SSF54593">
    <property type="entry name" value="Glyoxalase/Bleomycin resistance protein/Dihydroxybiphenyl dioxygenase"/>
    <property type="match status" value="1"/>
</dbReference>
<dbReference type="PANTHER" id="PTHR35908:SF1">
    <property type="entry name" value="CONSERVED PROTEIN"/>
    <property type="match status" value="1"/>
</dbReference>
<dbReference type="STRING" id="228230.RMCC_5325"/>
<reference evidence="3" key="2">
    <citation type="submission" date="2016-02" db="EMBL/GenBank/DDBJ databases">
        <title>Draft genome sequence of five rapidly growing Mycobacterium species.</title>
        <authorList>
            <person name="Katahira K."/>
            <person name="Gotou Y."/>
            <person name="Iida K."/>
            <person name="Ogura Y."/>
            <person name="Hayashi T."/>
        </authorList>
    </citation>
    <scope>NUCLEOTIDE SEQUENCE [LARGE SCALE GENOMIC DNA]</scope>
    <source>
        <strain evidence="3">JCM15298</strain>
    </source>
</reference>
<dbReference type="AlphaFoldDB" id="A0A124E2Z2"/>
<evidence type="ECO:0000259" key="1">
    <source>
        <dbReference type="PROSITE" id="PS51819"/>
    </source>
</evidence>
<comment type="caution">
    <text evidence="2">The sequence shown here is derived from an EMBL/GenBank/DDBJ whole genome shotgun (WGS) entry which is preliminary data.</text>
</comment>
<keyword evidence="2" id="KW-0456">Lyase</keyword>
<dbReference type="PROSITE" id="PS51819">
    <property type="entry name" value="VOC"/>
    <property type="match status" value="1"/>
</dbReference>
<dbReference type="Pfam" id="PF18029">
    <property type="entry name" value="Glyoxalase_6"/>
    <property type="match status" value="1"/>
</dbReference>
<accession>A0A124E2Z2</accession>
<dbReference type="Gene3D" id="3.10.180.10">
    <property type="entry name" value="2,3-Dihydroxybiphenyl 1,2-Dioxygenase, domain 1"/>
    <property type="match status" value="1"/>
</dbReference>
<sequence length="130" mass="14377">METDASEERASGSRPMTLRFSEICIDAHDPHAQGAWWSRVLGWEHHVDKDGDVVLSAPPGAGPDWLFLQVPEDKTVKNRLHLDFTPDDQDAEVQRVISLGATRVDIGQGEQSWVVLADPEGNEFCILSAT</sequence>
<dbReference type="InterPro" id="IPR029068">
    <property type="entry name" value="Glyas_Bleomycin-R_OHBP_Dase"/>
</dbReference>
<proteinExistence type="predicted"/>
<evidence type="ECO:0000313" key="2">
    <source>
        <dbReference type="EMBL" id="GAS98360.1"/>
    </source>
</evidence>
<protein>
    <submittedName>
        <fullName evidence="2">Lactoylglutathione lyase family protein</fullName>
    </submittedName>
</protein>
<organism evidence="2 3">
    <name type="scientific">Mycolicibacterium canariasense</name>
    <name type="common">Mycobacterium canariasense</name>
    <dbReference type="NCBI Taxonomy" id="228230"/>
    <lineage>
        <taxon>Bacteria</taxon>
        <taxon>Bacillati</taxon>
        <taxon>Actinomycetota</taxon>
        <taxon>Actinomycetes</taxon>
        <taxon>Mycobacteriales</taxon>
        <taxon>Mycobacteriaceae</taxon>
        <taxon>Mycolicibacterium</taxon>
    </lineage>
</organism>
<gene>
    <name evidence="2" type="ORF">RMCC_5325</name>
</gene>
<dbReference type="GO" id="GO:0016829">
    <property type="term" value="F:lyase activity"/>
    <property type="evidence" value="ECO:0007669"/>
    <property type="project" value="UniProtKB-KW"/>
</dbReference>
<dbReference type="InterPro" id="IPR037523">
    <property type="entry name" value="VOC_core"/>
</dbReference>
<dbReference type="EMBL" id="BCSY01000083">
    <property type="protein sequence ID" value="GAS98360.1"/>
    <property type="molecule type" value="Genomic_DNA"/>
</dbReference>
<name>A0A124E2Z2_MYCCR</name>
<dbReference type="PANTHER" id="PTHR35908">
    <property type="entry name" value="HYPOTHETICAL FUSION PROTEIN"/>
    <property type="match status" value="1"/>
</dbReference>
<feature type="domain" description="VOC" evidence="1">
    <location>
        <begin position="19"/>
        <end position="129"/>
    </location>
</feature>
<dbReference type="InterPro" id="IPR041581">
    <property type="entry name" value="Glyoxalase_6"/>
</dbReference>
<evidence type="ECO:0000313" key="3">
    <source>
        <dbReference type="Proteomes" id="UP000069443"/>
    </source>
</evidence>
<keyword evidence="3" id="KW-1185">Reference proteome</keyword>